<reference evidence="1 2" key="1">
    <citation type="submission" date="2019-10" db="EMBL/GenBank/DDBJ databases">
        <title>Extracellular Electron Transfer in a Candidatus Methanoperedens spp. Enrichment Culture.</title>
        <authorList>
            <person name="Berger S."/>
            <person name="Rangel Shaw D."/>
            <person name="Berben T."/>
            <person name="In 'T Zandt M."/>
            <person name="Frank J."/>
            <person name="Reimann J."/>
            <person name="Jetten M.S.M."/>
            <person name="Welte C.U."/>
        </authorList>
    </citation>
    <scope>NUCLEOTIDE SEQUENCE [LARGE SCALE GENOMIC DNA]</scope>
    <source>
        <strain evidence="1">SB12</strain>
    </source>
</reference>
<comment type="caution">
    <text evidence="1">The sequence shown here is derived from an EMBL/GenBank/DDBJ whole genome shotgun (WGS) entry which is preliminary data.</text>
</comment>
<proteinExistence type="predicted"/>
<protein>
    <submittedName>
        <fullName evidence="1">Response regulator transcription factor</fullName>
    </submittedName>
</protein>
<gene>
    <name evidence="1" type="ORF">F9K24_08950</name>
</gene>
<organism evidence="1 2">
    <name type="scientific">Leptonema illini</name>
    <dbReference type="NCBI Taxonomy" id="183"/>
    <lineage>
        <taxon>Bacteria</taxon>
        <taxon>Pseudomonadati</taxon>
        <taxon>Spirochaetota</taxon>
        <taxon>Spirochaetia</taxon>
        <taxon>Leptospirales</taxon>
        <taxon>Leptospiraceae</taxon>
        <taxon>Leptonema</taxon>
    </lineage>
</organism>
<name>A0A833LXM1_9LEPT</name>
<dbReference type="Proteomes" id="UP000460298">
    <property type="component" value="Unassembled WGS sequence"/>
</dbReference>
<sequence length="117" mass="13012">MPGHCVSPTVLVLTDDPALRDILSTSLLERGLRYQASDSYDDVDINFCLIIAGPDKSATEIGFRLREIGGIPPCILLLRNETTDANPIRCCRCKTLFLPMDIFHLPQALDQLLAFHD</sequence>
<dbReference type="RefSeq" id="WP_002773278.1">
    <property type="nucleotide sequence ID" value="NZ_JQDG01000028.1"/>
</dbReference>
<evidence type="ECO:0000313" key="1">
    <source>
        <dbReference type="EMBL" id="KAB2932984.1"/>
    </source>
</evidence>
<dbReference type="AlphaFoldDB" id="A0A833LXM1"/>
<accession>A0A833LXM1</accession>
<dbReference type="EMBL" id="WBUI01000007">
    <property type="protein sequence ID" value="KAB2932984.1"/>
    <property type="molecule type" value="Genomic_DNA"/>
</dbReference>
<evidence type="ECO:0000313" key="2">
    <source>
        <dbReference type="Proteomes" id="UP000460298"/>
    </source>
</evidence>